<dbReference type="PANTHER" id="PTHR24104:SF54">
    <property type="entry name" value="E3 UBIQUITIN-PROTEIN LIGASE TRIM32-LIKE"/>
    <property type="match status" value="1"/>
</dbReference>
<evidence type="ECO:0000313" key="1">
    <source>
        <dbReference type="Proteomes" id="UP000085678"/>
    </source>
</evidence>
<dbReference type="GO" id="GO:0000209">
    <property type="term" value="P:protein polyubiquitination"/>
    <property type="evidence" value="ECO:0007669"/>
    <property type="project" value="TreeGrafter"/>
</dbReference>
<protein>
    <submittedName>
        <fullName evidence="2">Tripartite motif-containing protein 2</fullName>
    </submittedName>
</protein>
<dbReference type="PANTHER" id="PTHR24104">
    <property type="entry name" value="E3 UBIQUITIN-PROTEIN LIGASE NHLRC1-RELATED"/>
    <property type="match status" value="1"/>
</dbReference>
<organism evidence="1 2">
    <name type="scientific">Lingula anatina</name>
    <name type="common">Brachiopod</name>
    <name type="synonym">Lingula unguis</name>
    <dbReference type="NCBI Taxonomy" id="7574"/>
    <lineage>
        <taxon>Eukaryota</taxon>
        <taxon>Metazoa</taxon>
        <taxon>Spiralia</taxon>
        <taxon>Lophotrochozoa</taxon>
        <taxon>Brachiopoda</taxon>
        <taxon>Linguliformea</taxon>
        <taxon>Lingulata</taxon>
        <taxon>Lingulida</taxon>
        <taxon>Linguloidea</taxon>
        <taxon>Lingulidae</taxon>
        <taxon>Lingula</taxon>
    </lineage>
</organism>
<dbReference type="GO" id="GO:0061630">
    <property type="term" value="F:ubiquitin protein ligase activity"/>
    <property type="evidence" value="ECO:0007669"/>
    <property type="project" value="TreeGrafter"/>
</dbReference>
<sequence>MSYDTSQKFTLFDARLHRNSSLGRQAHCFNIEKNPHKTPNICGLTVNHRNDIVLMDGKAQRLKTFRYSGTQRHQFGSTLFSKIFVQPKDVAILSNRNIAIADPGDGVAKIYDRTGHYLLQCGRDLLMSPCSVTTNHKGEILLLDSYLRQVHFFTPHGHHLRHIPIEITQEMDDDCYIAVNKFNGDILLSDNIGNKVKAFSQKGELLWEQCGLEEGQVQMLDPCGICSDIYGNVFVAEKNNYKVTMLSHDGTFKGYIATEDNKIDVPQVVAIDNYGQLVVGEAYSGKVKFFTYQP</sequence>
<dbReference type="Proteomes" id="UP000085678">
    <property type="component" value="Unplaced"/>
</dbReference>
<dbReference type="RefSeq" id="XP_013418824.1">
    <property type="nucleotide sequence ID" value="XM_013563370.1"/>
</dbReference>
<dbReference type="CDD" id="cd05819">
    <property type="entry name" value="NHL"/>
    <property type="match status" value="1"/>
</dbReference>
<dbReference type="AlphaFoldDB" id="A0A1S3K8Q4"/>
<dbReference type="InterPro" id="IPR050952">
    <property type="entry name" value="TRIM-NHL_E3_ligases"/>
</dbReference>
<dbReference type="InParanoid" id="A0A1S3K8Q4"/>
<dbReference type="STRING" id="7574.A0A1S3K8Q4"/>
<dbReference type="GO" id="GO:0043161">
    <property type="term" value="P:proteasome-mediated ubiquitin-dependent protein catabolic process"/>
    <property type="evidence" value="ECO:0007669"/>
    <property type="project" value="TreeGrafter"/>
</dbReference>
<dbReference type="InterPro" id="IPR011042">
    <property type="entry name" value="6-blade_b-propeller_TolB-like"/>
</dbReference>
<reference evidence="2" key="1">
    <citation type="submission" date="2025-08" db="UniProtKB">
        <authorList>
            <consortium name="RefSeq"/>
        </authorList>
    </citation>
    <scope>IDENTIFICATION</scope>
    <source>
        <tissue evidence="2">Gonads</tissue>
    </source>
</reference>
<dbReference type="KEGG" id="lak:106179649"/>
<dbReference type="SUPFAM" id="SSF101898">
    <property type="entry name" value="NHL repeat"/>
    <property type="match status" value="1"/>
</dbReference>
<dbReference type="GeneID" id="106179649"/>
<evidence type="ECO:0000313" key="2">
    <source>
        <dbReference type="RefSeq" id="XP_013418824.1"/>
    </source>
</evidence>
<dbReference type="Gene3D" id="2.120.10.30">
    <property type="entry name" value="TolB, C-terminal domain"/>
    <property type="match status" value="1"/>
</dbReference>
<proteinExistence type="predicted"/>
<keyword evidence="1" id="KW-1185">Reference proteome</keyword>
<dbReference type="OrthoDB" id="10039644at2759"/>
<accession>A0A1S3K8Q4</accession>
<name>A0A1S3K8Q4_LINAN</name>
<gene>
    <name evidence="2" type="primary">LOC106179649</name>
</gene>